<evidence type="ECO:0000313" key="8">
    <source>
        <dbReference type="Proteomes" id="UP000237347"/>
    </source>
</evidence>
<dbReference type="PANTHER" id="PTHR48056">
    <property type="entry name" value="LRR RECEPTOR-LIKE SERINE/THREONINE-PROTEIN KINASE-RELATED"/>
    <property type="match status" value="1"/>
</dbReference>
<keyword evidence="5" id="KW-0472">Membrane</keyword>
<reference evidence="7 8" key="1">
    <citation type="journal article" date="2018" name="Sci. Data">
        <title>The draft genome sequence of cork oak.</title>
        <authorList>
            <person name="Ramos A.M."/>
            <person name="Usie A."/>
            <person name="Barbosa P."/>
            <person name="Barros P.M."/>
            <person name="Capote T."/>
            <person name="Chaves I."/>
            <person name="Simoes F."/>
            <person name="Abreu I."/>
            <person name="Carrasquinho I."/>
            <person name="Faro C."/>
            <person name="Guimaraes J.B."/>
            <person name="Mendonca D."/>
            <person name="Nobrega F."/>
            <person name="Rodrigues L."/>
            <person name="Saibo N.J.M."/>
            <person name="Varela M.C."/>
            <person name="Egas C."/>
            <person name="Matos J."/>
            <person name="Miguel C.M."/>
            <person name="Oliveira M.M."/>
            <person name="Ricardo C.P."/>
            <person name="Goncalves S."/>
        </authorList>
    </citation>
    <scope>NUCLEOTIDE SEQUENCE [LARGE SCALE GENOMIC DNA]</scope>
    <source>
        <strain evidence="8">cv. HL8</strain>
    </source>
</reference>
<dbReference type="InterPro" id="IPR050647">
    <property type="entry name" value="Plant_LRR-RLKs"/>
</dbReference>
<dbReference type="Proteomes" id="UP000237347">
    <property type="component" value="Unassembled WGS sequence"/>
</dbReference>
<evidence type="ECO:0000256" key="5">
    <source>
        <dbReference type="ARBA" id="ARBA00023136"/>
    </source>
</evidence>
<dbReference type="SUPFAM" id="SSF52058">
    <property type="entry name" value="L domain-like"/>
    <property type="match status" value="1"/>
</dbReference>
<dbReference type="PANTHER" id="PTHR48056:SF73">
    <property type="entry name" value="LRR RECEPTOR-LIKE SERINE_THREONINE-PROTEIN KINASE EFR"/>
    <property type="match status" value="1"/>
</dbReference>
<keyword evidence="3" id="KW-0732">Signal</keyword>
<dbReference type="GO" id="GO:0016301">
    <property type="term" value="F:kinase activity"/>
    <property type="evidence" value="ECO:0007669"/>
    <property type="project" value="UniProtKB-KW"/>
</dbReference>
<proteinExistence type="predicted"/>
<dbReference type="AlphaFoldDB" id="A0AAW0J0G8"/>
<comment type="subcellular location">
    <subcellularLocation>
        <location evidence="1">Membrane</location>
    </subcellularLocation>
</comment>
<dbReference type="FunFam" id="3.80.10.10:FF:000041">
    <property type="entry name" value="LRR receptor-like serine/threonine-protein kinase ERECTA"/>
    <property type="match status" value="1"/>
</dbReference>
<evidence type="ECO:0000256" key="4">
    <source>
        <dbReference type="ARBA" id="ARBA00022737"/>
    </source>
</evidence>
<protein>
    <submittedName>
        <fullName evidence="7">Serine/threonine-protein kinase bri1-like 2</fullName>
    </submittedName>
</protein>
<dbReference type="EMBL" id="PKMF04000755">
    <property type="protein sequence ID" value="KAK7820073.1"/>
    <property type="molecule type" value="Genomic_DNA"/>
</dbReference>
<evidence type="ECO:0000256" key="1">
    <source>
        <dbReference type="ARBA" id="ARBA00004370"/>
    </source>
</evidence>
<evidence type="ECO:0000256" key="2">
    <source>
        <dbReference type="ARBA" id="ARBA00022614"/>
    </source>
</evidence>
<evidence type="ECO:0000256" key="6">
    <source>
        <dbReference type="ARBA" id="ARBA00023180"/>
    </source>
</evidence>
<sequence>ILVGEVPVEIGNLQNLRELTLANNSLTGVIPNAIFNNSKIEFISLYMNQLSGHLPSSIGNWLPNLKVIYLWDNDLNGTIPHSISNASKLTALELAGLYVVHLGIGHGLLAEAPEERINMRDVISKLKNIKSKFLKDVGED</sequence>
<comment type="caution">
    <text evidence="7">The sequence shown here is derived from an EMBL/GenBank/DDBJ whole genome shotgun (WGS) entry which is preliminary data.</text>
</comment>
<dbReference type="GO" id="GO:0033612">
    <property type="term" value="F:receptor serine/threonine kinase binding"/>
    <property type="evidence" value="ECO:0007669"/>
    <property type="project" value="TreeGrafter"/>
</dbReference>
<dbReference type="Gene3D" id="3.80.10.10">
    <property type="entry name" value="Ribonuclease Inhibitor"/>
    <property type="match status" value="1"/>
</dbReference>
<dbReference type="Pfam" id="PF00560">
    <property type="entry name" value="LRR_1"/>
    <property type="match status" value="3"/>
</dbReference>
<dbReference type="InterPro" id="IPR032675">
    <property type="entry name" value="LRR_dom_sf"/>
</dbReference>
<feature type="non-terminal residue" evidence="7">
    <location>
        <position position="1"/>
    </location>
</feature>
<keyword evidence="2" id="KW-0433">Leucine-rich repeat</keyword>
<organism evidence="7 8">
    <name type="scientific">Quercus suber</name>
    <name type="common">Cork oak</name>
    <dbReference type="NCBI Taxonomy" id="58331"/>
    <lineage>
        <taxon>Eukaryota</taxon>
        <taxon>Viridiplantae</taxon>
        <taxon>Streptophyta</taxon>
        <taxon>Embryophyta</taxon>
        <taxon>Tracheophyta</taxon>
        <taxon>Spermatophyta</taxon>
        <taxon>Magnoliopsida</taxon>
        <taxon>eudicotyledons</taxon>
        <taxon>Gunneridae</taxon>
        <taxon>Pentapetalae</taxon>
        <taxon>rosids</taxon>
        <taxon>fabids</taxon>
        <taxon>Fagales</taxon>
        <taxon>Fagaceae</taxon>
        <taxon>Quercus</taxon>
    </lineage>
</organism>
<keyword evidence="6" id="KW-0325">Glycoprotein</keyword>
<keyword evidence="8" id="KW-1185">Reference proteome</keyword>
<keyword evidence="4" id="KW-0677">Repeat</keyword>
<evidence type="ECO:0000256" key="3">
    <source>
        <dbReference type="ARBA" id="ARBA00022729"/>
    </source>
</evidence>
<accession>A0AAW0J0G8</accession>
<gene>
    <name evidence="7" type="primary">BRL2_1</name>
    <name evidence="7" type="ORF">CFP56_039266</name>
</gene>
<evidence type="ECO:0000313" key="7">
    <source>
        <dbReference type="EMBL" id="KAK7820073.1"/>
    </source>
</evidence>
<name>A0AAW0J0G8_QUESU</name>
<dbReference type="GO" id="GO:0016020">
    <property type="term" value="C:membrane"/>
    <property type="evidence" value="ECO:0007669"/>
    <property type="project" value="UniProtKB-SubCell"/>
</dbReference>
<dbReference type="InterPro" id="IPR001611">
    <property type="entry name" value="Leu-rich_rpt"/>
</dbReference>